<dbReference type="EMBL" id="MT142954">
    <property type="protein sequence ID" value="QJA91020.1"/>
    <property type="molecule type" value="Genomic_DNA"/>
</dbReference>
<protein>
    <submittedName>
        <fullName evidence="1">Uncharacterized protein</fullName>
    </submittedName>
</protein>
<name>A0A6M3L8M1_9ZZZZ</name>
<proteinExistence type="predicted"/>
<sequence>MNVGLIIGDGVSSIITDGRILRAMSKGRFRYPVTKGHPYVDGENNPRRFDYKGCRYEIRYFSGCFFPFVVKI</sequence>
<organism evidence="1">
    <name type="scientific">viral metagenome</name>
    <dbReference type="NCBI Taxonomy" id="1070528"/>
    <lineage>
        <taxon>unclassified sequences</taxon>
        <taxon>metagenomes</taxon>
        <taxon>organismal metagenomes</taxon>
    </lineage>
</organism>
<dbReference type="AlphaFoldDB" id="A0A6M3L8M1"/>
<gene>
    <name evidence="1" type="ORF">MM415B03499_0016</name>
</gene>
<evidence type="ECO:0000313" key="1">
    <source>
        <dbReference type="EMBL" id="QJA91020.1"/>
    </source>
</evidence>
<accession>A0A6M3L8M1</accession>
<reference evidence="1" key="1">
    <citation type="submission" date="2020-03" db="EMBL/GenBank/DDBJ databases">
        <title>The deep terrestrial virosphere.</title>
        <authorList>
            <person name="Holmfeldt K."/>
            <person name="Nilsson E."/>
            <person name="Simone D."/>
            <person name="Lopez-Fernandez M."/>
            <person name="Wu X."/>
            <person name="de Brujin I."/>
            <person name="Lundin D."/>
            <person name="Andersson A."/>
            <person name="Bertilsson S."/>
            <person name="Dopson M."/>
        </authorList>
    </citation>
    <scope>NUCLEOTIDE SEQUENCE</scope>
    <source>
        <strain evidence="1">MM415B03499</strain>
    </source>
</reference>